<gene>
    <name evidence="1" type="ORF">JOC27_001882</name>
</gene>
<protein>
    <submittedName>
        <fullName evidence="1">Uncharacterized protein</fullName>
    </submittedName>
</protein>
<dbReference type="Proteomes" id="UP000823201">
    <property type="component" value="Unassembled WGS sequence"/>
</dbReference>
<comment type="caution">
    <text evidence="1">The sequence shown here is derived from an EMBL/GenBank/DDBJ whole genome shotgun (WGS) entry which is preliminary data.</text>
</comment>
<dbReference type="EMBL" id="JAFBEV010000017">
    <property type="protein sequence ID" value="MBM7658429.1"/>
    <property type="molecule type" value="Genomic_DNA"/>
</dbReference>
<sequence length="133" mass="15269">MGFWRELFRDRVKVGVCTDYPEAAHWIYVEDGDKSGEVYLVLPTGKKRICRPIAIHWINEPRHLTGSEFTEQKLAGADQLSGSDTWIGSESARPTASLTVWDNETNERMVWSVSCTAAQFRHIRRIFNRADRA</sequence>
<reference evidence="1 2" key="1">
    <citation type="submission" date="2021-01" db="EMBL/GenBank/DDBJ databases">
        <title>Genomic Encyclopedia of Type Strains, Phase IV (KMG-IV): sequencing the most valuable type-strain genomes for metagenomic binning, comparative biology and taxonomic classification.</title>
        <authorList>
            <person name="Goeker M."/>
        </authorList>
    </citation>
    <scope>NUCLEOTIDE SEQUENCE [LARGE SCALE GENOMIC DNA]</scope>
    <source>
        <strain evidence="1 2">DSM 100968</strain>
    </source>
</reference>
<evidence type="ECO:0000313" key="2">
    <source>
        <dbReference type="Proteomes" id="UP000823201"/>
    </source>
</evidence>
<evidence type="ECO:0000313" key="1">
    <source>
        <dbReference type="EMBL" id="MBM7658429.1"/>
    </source>
</evidence>
<name>A0ABS2Q9H6_9BACL</name>
<accession>A0ABS2Q9H6</accession>
<keyword evidence="2" id="KW-1185">Reference proteome</keyword>
<organism evidence="1 2">
    <name type="scientific">Sporolactobacillus spathodeae</name>
    <dbReference type="NCBI Taxonomy" id="1465502"/>
    <lineage>
        <taxon>Bacteria</taxon>
        <taxon>Bacillati</taxon>
        <taxon>Bacillota</taxon>
        <taxon>Bacilli</taxon>
        <taxon>Bacillales</taxon>
        <taxon>Sporolactobacillaceae</taxon>
        <taxon>Sporolactobacillus</taxon>
    </lineage>
</organism>
<proteinExistence type="predicted"/>
<dbReference type="RefSeq" id="WP_205006993.1">
    <property type="nucleotide sequence ID" value="NZ_CBCRXA010000008.1"/>
</dbReference>